<reference evidence="1 2" key="1">
    <citation type="submission" date="2018-11" db="EMBL/GenBank/DDBJ databases">
        <title>Pseudaminobacter arsenicus sp. nov., an arsenic-resistant bacterium isolated from arsenic-rich aquifers.</title>
        <authorList>
            <person name="Mu Y."/>
        </authorList>
    </citation>
    <scope>NUCLEOTIDE SEQUENCE [LARGE SCALE GENOMIC DNA]</scope>
    <source>
        <strain evidence="1 2">CB3</strain>
    </source>
</reference>
<comment type="caution">
    <text evidence="1">The sequence shown here is derived from an EMBL/GenBank/DDBJ whole genome shotgun (WGS) entry which is preliminary data.</text>
</comment>
<sequence>MLRLLHATVLGLVGAGIVHVAVLLLVPQFSERDAWSRLAMAADLYKVVRFDTQRGEAAAVKSGDPLFYAAACRFDLNDGVVHIRSAGRPPFWSVSVYNRAGQNIFSFNDRAATDGTLDFVVATPSQVVEIRKDVIDDYKKSIFVETELAEGIIVVRSFVPDDSWDQAVSGFLDTMSCTSR</sequence>
<dbReference type="RefSeq" id="WP_128625157.1">
    <property type="nucleotide sequence ID" value="NZ_ML133511.1"/>
</dbReference>
<organism evidence="1 2">
    <name type="scientific">Borborobacter arsenicus</name>
    <dbReference type="NCBI Taxonomy" id="1851146"/>
    <lineage>
        <taxon>Bacteria</taxon>
        <taxon>Pseudomonadati</taxon>
        <taxon>Pseudomonadota</taxon>
        <taxon>Alphaproteobacteria</taxon>
        <taxon>Hyphomicrobiales</taxon>
        <taxon>Phyllobacteriaceae</taxon>
        <taxon>Borborobacter</taxon>
    </lineage>
</organism>
<keyword evidence="2" id="KW-1185">Reference proteome</keyword>
<gene>
    <name evidence="1" type="ORF">EET67_13380</name>
</gene>
<name>A0A432V5D7_9HYPH</name>
<dbReference type="EMBL" id="RKST01000012">
    <property type="protein sequence ID" value="RUM97349.1"/>
    <property type="molecule type" value="Genomic_DNA"/>
</dbReference>
<proteinExistence type="predicted"/>
<dbReference type="OrthoDB" id="1346484at2"/>
<dbReference type="Proteomes" id="UP000281647">
    <property type="component" value="Unassembled WGS sequence"/>
</dbReference>
<accession>A0A432V5D7</accession>
<dbReference type="InterPro" id="IPR014456">
    <property type="entry name" value="UCP010244_IM"/>
</dbReference>
<dbReference type="PIRSF" id="PIRSF010244">
    <property type="entry name" value="UCP010244_imp"/>
    <property type="match status" value="1"/>
</dbReference>
<dbReference type="AlphaFoldDB" id="A0A432V5D7"/>
<evidence type="ECO:0000313" key="2">
    <source>
        <dbReference type="Proteomes" id="UP000281647"/>
    </source>
</evidence>
<protein>
    <submittedName>
        <fullName evidence="1">DUF1254 domain-containing protein</fullName>
    </submittedName>
</protein>
<evidence type="ECO:0000313" key="1">
    <source>
        <dbReference type="EMBL" id="RUM97349.1"/>
    </source>
</evidence>